<dbReference type="Proteomes" id="UP001065613">
    <property type="component" value="Chromosome"/>
</dbReference>
<protein>
    <submittedName>
        <fullName evidence="2">DUF5615 family PIN-like protein</fullName>
    </submittedName>
</protein>
<organism evidence="2">
    <name type="scientific">Woronichinia naegeliana WA131</name>
    <dbReference type="NCBI Taxonomy" id="2824559"/>
    <lineage>
        <taxon>Bacteria</taxon>
        <taxon>Bacillati</taxon>
        <taxon>Cyanobacteriota</taxon>
        <taxon>Cyanophyceae</taxon>
        <taxon>Synechococcales</taxon>
        <taxon>Coelosphaeriaceae</taxon>
        <taxon>Woronichinia</taxon>
    </lineage>
</organism>
<proteinExistence type="predicted"/>
<dbReference type="CDD" id="cd18772">
    <property type="entry name" value="PIN_Mut7-C-like"/>
    <property type="match status" value="1"/>
</dbReference>
<sequence length="117" mass="13838">MKFLVDAQLPVKLAQILRQKGYDAIHTKELPHQNQTSDQEINAISIRQQRIVITKDTDFLESFILYKIPYKFLLVTTGNISNKELENLFLKHLDYLSLQLDQHYYLEINRQAIIIHQ</sequence>
<evidence type="ECO:0000313" key="2">
    <source>
        <dbReference type="EMBL" id="UXE58704.1"/>
    </source>
</evidence>
<evidence type="ECO:0000259" key="1">
    <source>
        <dbReference type="Pfam" id="PF18480"/>
    </source>
</evidence>
<reference evidence="2" key="1">
    <citation type="submission" date="2021-04" db="EMBL/GenBank/DDBJ databases">
        <title>Genome sequence of Woronichinia naegeliana from Washington state freshwater lake bloom.</title>
        <authorList>
            <person name="Dreher T.W."/>
        </authorList>
    </citation>
    <scope>NUCLEOTIDE SEQUENCE</scope>
    <source>
        <strain evidence="2">WA131</strain>
    </source>
</reference>
<dbReference type="Pfam" id="PF18480">
    <property type="entry name" value="DUF5615"/>
    <property type="match status" value="1"/>
</dbReference>
<name>A0A977PTS0_9CYAN</name>
<dbReference type="KEGG" id="wna:KA717_22015"/>
<dbReference type="AlphaFoldDB" id="A0A977PTS0"/>
<feature type="domain" description="DUF5615" evidence="1">
    <location>
        <begin position="1"/>
        <end position="103"/>
    </location>
</feature>
<gene>
    <name evidence="2" type="ORF">KA717_22015</name>
</gene>
<accession>A0A977PTS0</accession>
<dbReference type="InterPro" id="IPR041049">
    <property type="entry name" value="DUF5615"/>
</dbReference>
<dbReference type="EMBL" id="CP073041">
    <property type="protein sequence ID" value="UXE58704.1"/>
    <property type="molecule type" value="Genomic_DNA"/>
</dbReference>